<evidence type="ECO:0000259" key="6">
    <source>
        <dbReference type="PROSITE" id="PS50893"/>
    </source>
</evidence>
<dbReference type="PANTHER" id="PTHR42734:SF5">
    <property type="entry name" value="IRON TRANSPORT SYSTEM ATP-BINDING PROTEIN HI_0361-RELATED"/>
    <property type="match status" value="1"/>
</dbReference>
<proteinExistence type="inferred from homology"/>
<organism evidence="7 10">
    <name type="scientific">Actinotignum timonense</name>
    <dbReference type="NCBI Taxonomy" id="1870995"/>
    <lineage>
        <taxon>Bacteria</taxon>
        <taxon>Bacillati</taxon>
        <taxon>Actinomycetota</taxon>
        <taxon>Actinomycetes</taxon>
        <taxon>Actinomycetales</taxon>
        <taxon>Actinomycetaceae</taxon>
        <taxon>Actinotignum</taxon>
    </lineage>
</organism>
<evidence type="ECO:0000256" key="4">
    <source>
        <dbReference type="ARBA" id="ARBA00022840"/>
    </source>
</evidence>
<dbReference type="GeneID" id="92813173"/>
<dbReference type="InterPro" id="IPR003593">
    <property type="entry name" value="AAA+_ATPase"/>
</dbReference>
<dbReference type="SUPFAM" id="SSF52540">
    <property type="entry name" value="P-loop containing nucleoside triphosphate hydrolases"/>
    <property type="match status" value="1"/>
</dbReference>
<comment type="similarity">
    <text evidence="1">Belongs to the ABC transporter superfamily.</text>
</comment>
<dbReference type="Proteomes" id="UP001284901">
    <property type="component" value="Unassembled WGS sequence"/>
</dbReference>
<dbReference type="RefSeq" id="WP_087070226.1">
    <property type="nucleotide sequence ID" value="NZ_CAUPFC010000010.1"/>
</dbReference>
<evidence type="ECO:0000256" key="3">
    <source>
        <dbReference type="ARBA" id="ARBA00022741"/>
    </source>
</evidence>
<dbReference type="PROSITE" id="PS50893">
    <property type="entry name" value="ABC_TRANSPORTER_2"/>
    <property type="match status" value="1"/>
</dbReference>
<feature type="domain" description="ABC transporter" evidence="6">
    <location>
        <begin position="12"/>
        <end position="245"/>
    </location>
</feature>
<gene>
    <name evidence="7" type="ORF">R6G74_08550</name>
    <name evidence="8" type="ORF">R6P33_08125</name>
</gene>
<dbReference type="InterPro" id="IPR027417">
    <property type="entry name" value="P-loop_NTPase"/>
</dbReference>
<keyword evidence="9" id="KW-1185">Reference proteome</keyword>
<evidence type="ECO:0000313" key="8">
    <source>
        <dbReference type="EMBL" id="MDY5146979.1"/>
    </source>
</evidence>
<dbReference type="PROSITE" id="PS00211">
    <property type="entry name" value="ABC_TRANSPORTER_1"/>
    <property type="match status" value="1"/>
</dbReference>
<dbReference type="Gene3D" id="3.40.50.300">
    <property type="entry name" value="P-loop containing nucleotide triphosphate hydrolases"/>
    <property type="match status" value="1"/>
</dbReference>
<evidence type="ECO:0000256" key="2">
    <source>
        <dbReference type="ARBA" id="ARBA00022448"/>
    </source>
</evidence>
<keyword evidence="3" id="KW-0547">Nucleotide-binding</keyword>
<dbReference type="AlphaFoldDB" id="A0AAW9HLC4"/>
<evidence type="ECO:0000313" key="9">
    <source>
        <dbReference type="Proteomes" id="UP001284901"/>
    </source>
</evidence>
<evidence type="ECO:0000256" key="5">
    <source>
        <dbReference type="SAM" id="MobiDB-lite"/>
    </source>
</evidence>
<keyword evidence="2" id="KW-0813">Transport</keyword>
<dbReference type="Proteomes" id="UP001288320">
    <property type="component" value="Unassembled WGS sequence"/>
</dbReference>
<name>A0AAW9HLC4_9ACTO</name>
<dbReference type="PANTHER" id="PTHR42734">
    <property type="entry name" value="METAL TRANSPORT SYSTEM ATP-BINDING PROTEIN TM_0124-RELATED"/>
    <property type="match status" value="1"/>
</dbReference>
<dbReference type="EMBL" id="JAWNFY010000024">
    <property type="protein sequence ID" value="MDY5146979.1"/>
    <property type="molecule type" value="Genomic_DNA"/>
</dbReference>
<dbReference type="EMBL" id="JAWNFV010000021">
    <property type="protein sequence ID" value="MDY5141351.1"/>
    <property type="molecule type" value="Genomic_DNA"/>
</dbReference>
<reference evidence="7 9" key="1">
    <citation type="submission" date="2023-10" db="EMBL/GenBank/DDBJ databases">
        <title>Whole Genome based description of the genera Actinobaculum and Actinotignum reveals a complex phylogenetic relationship within the species included in the genus Actinotignum.</title>
        <authorList>
            <person name="Jensen C.S."/>
            <person name="Dargis R."/>
            <person name="Kemp M."/>
            <person name="Christensen J.J."/>
        </authorList>
    </citation>
    <scope>NUCLEOTIDE SEQUENCE</scope>
    <source>
        <strain evidence="8 9">SLA_B089</strain>
        <strain evidence="7">SLA_B245</strain>
    </source>
</reference>
<dbReference type="InterPro" id="IPR003439">
    <property type="entry name" value="ABC_transporter-like_ATP-bd"/>
</dbReference>
<sequence>MATPAETPKYALEVNGVHARYGSVQALTSVSFGLTPGVICALVGQNGSGKSTLMKSIMGSVRHGGDITILGQSGARARKAGLVGYVPQNEGVDWAFPVSVQEVVTMGRYGFMGPTRRARAEDREAVRHALDMVEMTPYAERQIGSLSGGQRKRVFIARAIAQGAQLMLLDEPFAGVDKPSETMIIALLQKLAASGVTILVATHDLAGLPQLCSEVLLLNRRVIFHGPVAEAMKPEHLMQAFGVVPDHGEPDPAADPATASGADPATDPATDPTTQLRKAKENR</sequence>
<protein>
    <submittedName>
        <fullName evidence="7">Metal ABC transporter ATP-binding protein</fullName>
    </submittedName>
</protein>
<feature type="compositionally biased region" description="Low complexity" evidence="5">
    <location>
        <begin position="254"/>
        <end position="274"/>
    </location>
</feature>
<dbReference type="GO" id="GO:0016887">
    <property type="term" value="F:ATP hydrolysis activity"/>
    <property type="evidence" value="ECO:0007669"/>
    <property type="project" value="InterPro"/>
</dbReference>
<evidence type="ECO:0000313" key="7">
    <source>
        <dbReference type="EMBL" id="MDY5141351.1"/>
    </source>
</evidence>
<comment type="caution">
    <text evidence="7">The sequence shown here is derived from an EMBL/GenBank/DDBJ whole genome shotgun (WGS) entry which is preliminary data.</text>
</comment>
<accession>A0AAW9HLC4</accession>
<evidence type="ECO:0000256" key="1">
    <source>
        <dbReference type="ARBA" id="ARBA00005417"/>
    </source>
</evidence>
<dbReference type="GO" id="GO:0005524">
    <property type="term" value="F:ATP binding"/>
    <property type="evidence" value="ECO:0007669"/>
    <property type="project" value="UniProtKB-KW"/>
</dbReference>
<dbReference type="InterPro" id="IPR017871">
    <property type="entry name" value="ABC_transporter-like_CS"/>
</dbReference>
<dbReference type="Pfam" id="PF00005">
    <property type="entry name" value="ABC_tran"/>
    <property type="match status" value="1"/>
</dbReference>
<feature type="region of interest" description="Disordered" evidence="5">
    <location>
        <begin position="242"/>
        <end position="283"/>
    </location>
</feature>
<dbReference type="CDD" id="cd03235">
    <property type="entry name" value="ABC_Metallic_Cations"/>
    <property type="match status" value="1"/>
</dbReference>
<dbReference type="SMART" id="SM00382">
    <property type="entry name" value="AAA"/>
    <property type="match status" value="1"/>
</dbReference>
<dbReference type="InterPro" id="IPR050153">
    <property type="entry name" value="Metal_Ion_Import_ABC"/>
</dbReference>
<evidence type="ECO:0000313" key="10">
    <source>
        <dbReference type="Proteomes" id="UP001288320"/>
    </source>
</evidence>
<keyword evidence="4 7" id="KW-0067">ATP-binding</keyword>